<dbReference type="PANTHER" id="PTHR32182:SF22">
    <property type="entry name" value="ATP-DEPENDENT ENDONUCLEASE, OLD FAMILY-RELATED"/>
    <property type="match status" value="1"/>
</dbReference>
<organism evidence="3 4">
    <name type="scientific">Thermococcus indicus</name>
    <dbReference type="NCBI Taxonomy" id="2586643"/>
    <lineage>
        <taxon>Archaea</taxon>
        <taxon>Methanobacteriati</taxon>
        <taxon>Methanobacteriota</taxon>
        <taxon>Thermococci</taxon>
        <taxon>Thermococcales</taxon>
        <taxon>Thermococcaceae</taxon>
        <taxon>Thermococcus</taxon>
    </lineage>
</organism>
<dbReference type="Gene3D" id="3.40.50.300">
    <property type="entry name" value="P-loop containing nucleotide triphosphate hydrolases"/>
    <property type="match status" value="2"/>
</dbReference>
<dbReference type="EMBL" id="CP040846">
    <property type="protein sequence ID" value="QDA30998.1"/>
    <property type="molecule type" value="Genomic_DNA"/>
</dbReference>
<evidence type="ECO:0000259" key="1">
    <source>
        <dbReference type="Pfam" id="PF13175"/>
    </source>
</evidence>
<name>A0A4Y5SJE5_9EURY</name>
<dbReference type="InterPro" id="IPR027417">
    <property type="entry name" value="P-loop_NTPase"/>
</dbReference>
<dbReference type="InterPro" id="IPR041685">
    <property type="entry name" value="AAA_GajA/Old/RecF-like"/>
</dbReference>
<dbReference type="CDD" id="cd00267">
    <property type="entry name" value="ABC_ATPase"/>
    <property type="match status" value="1"/>
</dbReference>
<dbReference type="PANTHER" id="PTHR32182">
    <property type="entry name" value="DNA REPLICATION AND REPAIR PROTEIN RECF"/>
    <property type="match status" value="1"/>
</dbReference>
<evidence type="ECO:0000259" key="2">
    <source>
        <dbReference type="Pfam" id="PF13304"/>
    </source>
</evidence>
<gene>
    <name evidence="3" type="ORF">FH039_04445</name>
</gene>
<sequence>MRLKKLTVKNFKSLKDCEVELGKFNVLIGPNASGKTNLVEVFKLLRKIYVERDTNPFLEWWGYNNVVWAGKEELPITVGMLFDVKGYDVYFETTFTGTGGSFRILKEVLEVLEYVRIEKTGNIVKVAHSNELAERIRDVLDTAENIAENVHTNDIDTIRTDLRKLKGFVTGEYSLEGIPPNWTLFSALMPNTPQTMLINVLFKRTPLRVSIVGNFPNYGLIVSPAVTQEDALIYPNIVSSFPVFFGEFLDQLPVRDVNPPIIRKPQYPRKETTLNEDASNLIPILYNIWLREGRLSDEIAKPLFIAFPNTRVFFQLTEDGRVMMKVFENGLELAPPGISDGFYKVLAILTVAYLKPPLLIIDEIENSLHPETLELIIDTLRESESQVIITTHSPVVVDIVEPSDLVLVDKEHGETLFRRIKDPEKIKKFLNEKGLTLSEGWLYGSLLESDKQ</sequence>
<dbReference type="PIRSF" id="PIRSF029347">
    <property type="entry name" value="RecF"/>
    <property type="match status" value="1"/>
</dbReference>
<protein>
    <submittedName>
        <fullName evidence="3">Recombinase RecF</fullName>
    </submittedName>
</protein>
<dbReference type="RefSeq" id="WP_139680353.1">
    <property type="nucleotide sequence ID" value="NZ_CP040846.1"/>
</dbReference>
<dbReference type="Proteomes" id="UP000306007">
    <property type="component" value="Chromosome"/>
</dbReference>
<dbReference type="GO" id="GO:0005524">
    <property type="term" value="F:ATP binding"/>
    <property type="evidence" value="ECO:0007669"/>
    <property type="project" value="InterPro"/>
</dbReference>
<dbReference type="Pfam" id="PF13175">
    <property type="entry name" value="AAA_15"/>
    <property type="match status" value="1"/>
</dbReference>
<keyword evidence="4" id="KW-1185">Reference proteome</keyword>
<dbReference type="GeneID" id="40474407"/>
<accession>A0A4Y5SJE5</accession>
<dbReference type="InterPro" id="IPR003959">
    <property type="entry name" value="ATPase_AAA_core"/>
</dbReference>
<dbReference type="GO" id="GO:0000731">
    <property type="term" value="P:DNA synthesis involved in DNA repair"/>
    <property type="evidence" value="ECO:0007669"/>
    <property type="project" value="TreeGrafter"/>
</dbReference>
<dbReference type="SUPFAM" id="SSF52540">
    <property type="entry name" value="P-loop containing nucleoside triphosphate hydrolases"/>
    <property type="match status" value="1"/>
</dbReference>
<evidence type="ECO:0000313" key="3">
    <source>
        <dbReference type="EMBL" id="QDA30998.1"/>
    </source>
</evidence>
<reference evidence="3 4" key="1">
    <citation type="submission" date="2019-06" db="EMBL/GenBank/DDBJ databases">
        <title>Thermococcus indicus sp. nov., a Fe(III)-reducing hyperthermophilic archaeon isolated from the Onnuri vent field of the Central Indian Ocean ridge.</title>
        <authorList>
            <person name="Lim J.K."/>
            <person name="Kim Y.J."/>
            <person name="Kwon K.K."/>
        </authorList>
    </citation>
    <scope>NUCLEOTIDE SEQUENCE [LARGE SCALE GENOMIC DNA]</scope>
    <source>
        <strain evidence="3 4">IOH1</strain>
    </source>
</reference>
<dbReference type="KEGG" id="tic:FH039_04445"/>
<dbReference type="GO" id="GO:0016887">
    <property type="term" value="F:ATP hydrolysis activity"/>
    <property type="evidence" value="ECO:0007669"/>
    <property type="project" value="InterPro"/>
</dbReference>
<dbReference type="GO" id="GO:0006302">
    <property type="term" value="P:double-strand break repair"/>
    <property type="evidence" value="ECO:0007669"/>
    <property type="project" value="TreeGrafter"/>
</dbReference>
<dbReference type="InterPro" id="IPR014555">
    <property type="entry name" value="RecF-like"/>
</dbReference>
<dbReference type="AlphaFoldDB" id="A0A4Y5SJE5"/>
<dbReference type="OrthoDB" id="25344at2157"/>
<dbReference type="Pfam" id="PF13304">
    <property type="entry name" value="AAA_21"/>
    <property type="match status" value="1"/>
</dbReference>
<proteinExistence type="predicted"/>
<feature type="domain" description="ATPase AAA-type core" evidence="2">
    <location>
        <begin position="313"/>
        <end position="398"/>
    </location>
</feature>
<feature type="domain" description="Endonuclease GajA/Old nuclease/RecF-like AAA" evidence="1">
    <location>
        <begin position="1"/>
        <end position="47"/>
    </location>
</feature>
<evidence type="ECO:0000313" key="4">
    <source>
        <dbReference type="Proteomes" id="UP000306007"/>
    </source>
</evidence>